<proteinExistence type="predicted"/>
<protein>
    <submittedName>
        <fullName evidence="1">Uncharacterized protein</fullName>
    </submittedName>
</protein>
<reference evidence="1" key="1">
    <citation type="submission" date="2020-03" db="EMBL/GenBank/DDBJ databases">
        <title>Comparative analysis of multidrug resistant Escherichia coli ST216 isolates from silver gulls in Australia.</title>
        <authorList>
            <person name="Tarabai H."/>
            <person name="Wyrsch E.R."/>
            <person name="Bitar I."/>
            <person name="Djordjevic S.P."/>
            <person name="Dolejska M."/>
        </authorList>
    </citation>
    <scope>NUCLEOTIDE SEQUENCE</scope>
    <source>
        <strain evidence="1">CE1537</strain>
        <plasmid evidence="1">pCE1537-E</plasmid>
    </source>
</reference>
<geneLocation type="plasmid" evidence="1">
    <name>pCE1537-E</name>
</geneLocation>
<accession>A0A7T3RHR2</accession>
<organism evidence="1">
    <name type="scientific">Escherichia coli</name>
    <dbReference type="NCBI Taxonomy" id="562"/>
    <lineage>
        <taxon>Bacteria</taxon>
        <taxon>Pseudomonadati</taxon>
        <taxon>Pseudomonadota</taxon>
        <taxon>Gammaproteobacteria</taxon>
        <taxon>Enterobacterales</taxon>
        <taxon>Enterobacteriaceae</taxon>
        <taxon>Escherichia</taxon>
    </lineage>
</organism>
<dbReference type="AlphaFoldDB" id="A0A7T3RHR2"/>
<keyword evidence="1" id="KW-0614">Plasmid</keyword>
<name>A0A7T3RHR2_ECOLX</name>
<dbReference type="EMBL" id="MT162143">
    <property type="protein sequence ID" value="QQA03425.1"/>
    <property type="molecule type" value="Genomic_DNA"/>
</dbReference>
<sequence length="37" mass="4315">MILYQASSHPDTGLSLKHQRLFRMEGSELTLLLIMQR</sequence>
<evidence type="ECO:0000313" key="1">
    <source>
        <dbReference type="EMBL" id="QQA03425.1"/>
    </source>
</evidence>